<dbReference type="AlphaFoldDB" id="A0A1S1QUJ1"/>
<feature type="region of interest" description="Disordered" evidence="1">
    <location>
        <begin position="182"/>
        <end position="226"/>
    </location>
</feature>
<gene>
    <name evidence="2" type="ORF">CC117_15615</name>
</gene>
<dbReference type="EMBL" id="MBLM01000109">
    <property type="protein sequence ID" value="OHV38363.1"/>
    <property type="molecule type" value="Genomic_DNA"/>
</dbReference>
<reference evidence="3" key="1">
    <citation type="submission" date="2016-07" db="EMBL/GenBank/DDBJ databases">
        <title>Sequence Frankia sp. strain CcI1.17.</title>
        <authorList>
            <person name="Ghodhbane-Gtari F."/>
            <person name="Swanson E."/>
            <person name="Gueddou A."/>
            <person name="Morris K."/>
            <person name="Hezbri K."/>
            <person name="Ktari A."/>
            <person name="Nouioui I."/>
            <person name="Abebe-Akele F."/>
            <person name="Simpson S."/>
            <person name="Thomas K."/>
            <person name="Gtari M."/>
            <person name="Tisa L.S."/>
            <person name="Hurst S."/>
        </authorList>
    </citation>
    <scope>NUCLEOTIDE SEQUENCE [LARGE SCALE GENOMIC DNA]</scope>
    <source>
        <strain evidence="3">Cc1.17</strain>
    </source>
</reference>
<comment type="caution">
    <text evidence="2">The sequence shown here is derived from an EMBL/GenBank/DDBJ whole genome shotgun (WGS) entry which is preliminary data.</text>
</comment>
<sequence length="226" mass="22362">MAGRPAWLRAGFWRVAEPPLSPAVTGVAALGAVVLVVGCVLTSGSDPDGSAAASAPVGADAATVQLTTWYTSTQGVRASIATSIQAVRAALDAQDGSSLQPQCVQLAGGTKAAARLQPGPDAQAQQMLAGGVEHYAAAAASCLQLFDGTQIPVPELQTRVRTALADGDRQWQALATRAGLPVAVPLRSGEPSTTGPAPSTAPGAVSDAASDPAQDDAQGQGSGGSS</sequence>
<organism evidence="2 3">
    <name type="scientific">Parafrankia colletiae</name>
    <dbReference type="NCBI Taxonomy" id="573497"/>
    <lineage>
        <taxon>Bacteria</taxon>
        <taxon>Bacillati</taxon>
        <taxon>Actinomycetota</taxon>
        <taxon>Actinomycetes</taxon>
        <taxon>Frankiales</taxon>
        <taxon>Frankiaceae</taxon>
        <taxon>Parafrankia</taxon>
    </lineage>
</organism>
<evidence type="ECO:0000313" key="2">
    <source>
        <dbReference type="EMBL" id="OHV38363.1"/>
    </source>
</evidence>
<evidence type="ECO:0000313" key="3">
    <source>
        <dbReference type="Proteomes" id="UP000179627"/>
    </source>
</evidence>
<dbReference type="RefSeq" id="WP_071084101.1">
    <property type="nucleotide sequence ID" value="NZ_MBLM01000109.1"/>
</dbReference>
<proteinExistence type="predicted"/>
<evidence type="ECO:0000256" key="1">
    <source>
        <dbReference type="SAM" id="MobiDB-lite"/>
    </source>
</evidence>
<dbReference type="Proteomes" id="UP000179627">
    <property type="component" value="Unassembled WGS sequence"/>
</dbReference>
<name>A0A1S1QUJ1_9ACTN</name>
<accession>A0A1S1QUJ1</accession>
<keyword evidence="3" id="KW-1185">Reference proteome</keyword>
<protein>
    <submittedName>
        <fullName evidence="2">Uncharacterized protein</fullName>
    </submittedName>
</protein>
<feature type="compositionally biased region" description="Low complexity" evidence="1">
    <location>
        <begin position="188"/>
        <end position="219"/>
    </location>
</feature>
<dbReference type="OrthoDB" id="3213663at2"/>